<sequence length="127" mass="14497">MESLKMNLKILPYQLTRSSKELDILEKIEGYRGRTTISLSKMWSELLAQMQPDASFTIGMRSWSEISMLQLHETFQTSTSSARSSKDPSICQLHLRSAKLRSHHLEVAAYGDPRAKTLLLMPNTLEQ</sequence>
<dbReference type="EMBL" id="JACSDZ010000013">
    <property type="protein sequence ID" value="KAF7388425.1"/>
    <property type="molecule type" value="Genomic_DNA"/>
</dbReference>
<comment type="caution">
    <text evidence="1">The sequence shown here is derived from an EMBL/GenBank/DDBJ whole genome shotgun (WGS) entry which is preliminary data.</text>
</comment>
<gene>
    <name evidence="1" type="ORF">HZH68_012367</name>
</gene>
<proteinExistence type="predicted"/>
<reference evidence="1" key="1">
    <citation type="journal article" date="2020" name="G3 (Bethesda)">
        <title>High-Quality Assemblies for Three Invasive Social Wasps from the &lt;i&gt;Vespula&lt;/i&gt; Genus.</title>
        <authorList>
            <person name="Harrop T.W.R."/>
            <person name="Guhlin J."/>
            <person name="McLaughlin G.M."/>
            <person name="Permina E."/>
            <person name="Stockwell P."/>
            <person name="Gilligan J."/>
            <person name="Le Lec M.F."/>
            <person name="Gruber M.A.M."/>
            <person name="Quinn O."/>
            <person name="Lovegrove M."/>
            <person name="Duncan E.J."/>
            <person name="Remnant E.J."/>
            <person name="Van Eeckhoven J."/>
            <person name="Graham B."/>
            <person name="Knapp R.A."/>
            <person name="Langford K.W."/>
            <person name="Kronenberg Z."/>
            <person name="Press M.O."/>
            <person name="Eacker S.M."/>
            <person name="Wilson-Rankin E.E."/>
            <person name="Purcell J."/>
            <person name="Lester P.J."/>
            <person name="Dearden P.K."/>
        </authorList>
    </citation>
    <scope>NUCLEOTIDE SEQUENCE</scope>
    <source>
        <strain evidence="1">Linc-1</strain>
    </source>
</reference>
<accession>A0A834MX16</accession>
<organism evidence="1 2">
    <name type="scientific">Vespula germanica</name>
    <name type="common">German yellow jacket</name>
    <name type="synonym">Paravespula germanica</name>
    <dbReference type="NCBI Taxonomy" id="30212"/>
    <lineage>
        <taxon>Eukaryota</taxon>
        <taxon>Metazoa</taxon>
        <taxon>Ecdysozoa</taxon>
        <taxon>Arthropoda</taxon>
        <taxon>Hexapoda</taxon>
        <taxon>Insecta</taxon>
        <taxon>Pterygota</taxon>
        <taxon>Neoptera</taxon>
        <taxon>Endopterygota</taxon>
        <taxon>Hymenoptera</taxon>
        <taxon>Apocrita</taxon>
        <taxon>Aculeata</taxon>
        <taxon>Vespoidea</taxon>
        <taxon>Vespidae</taxon>
        <taxon>Vespinae</taxon>
        <taxon>Vespula</taxon>
    </lineage>
</organism>
<evidence type="ECO:0000313" key="1">
    <source>
        <dbReference type="EMBL" id="KAF7388425.1"/>
    </source>
</evidence>
<dbReference type="Proteomes" id="UP000617340">
    <property type="component" value="Unassembled WGS sequence"/>
</dbReference>
<protein>
    <submittedName>
        <fullName evidence="1">Uncharacterized protein</fullName>
    </submittedName>
</protein>
<keyword evidence="2" id="KW-1185">Reference proteome</keyword>
<name>A0A834MX16_VESGE</name>
<evidence type="ECO:0000313" key="2">
    <source>
        <dbReference type="Proteomes" id="UP000617340"/>
    </source>
</evidence>
<dbReference type="AlphaFoldDB" id="A0A834MX16"/>